<dbReference type="InterPro" id="IPR000531">
    <property type="entry name" value="Beta-barrel_TonB"/>
</dbReference>
<dbReference type="SUPFAM" id="SSF56935">
    <property type="entry name" value="Porins"/>
    <property type="match status" value="1"/>
</dbReference>
<evidence type="ECO:0000256" key="6">
    <source>
        <dbReference type="ARBA" id="ARBA00023136"/>
    </source>
</evidence>
<dbReference type="InterPro" id="IPR023996">
    <property type="entry name" value="TonB-dep_OMP_SusC/RagA"/>
</dbReference>
<gene>
    <name evidence="13" type="ORF">BN8_00486</name>
</gene>
<evidence type="ECO:0000256" key="5">
    <source>
        <dbReference type="ARBA" id="ARBA00023077"/>
    </source>
</evidence>
<comment type="caution">
    <text evidence="13">The sequence shown here is derived from an EMBL/GenBank/DDBJ whole genome shotgun (WGS) entry which is preliminary data.</text>
</comment>
<dbReference type="InterPro" id="IPR039426">
    <property type="entry name" value="TonB-dep_rcpt-like"/>
</dbReference>
<evidence type="ECO:0000256" key="9">
    <source>
        <dbReference type="RuleBase" id="RU003357"/>
    </source>
</evidence>
<dbReference type="Proteomes" id="UP000009309">
    <property type="component" value="Unassembled WGS sequence"/>
</dbReference>
<dbReference type="RefSeq" id="WP_009280143.1">
    <property type="nucleotide sequence ID" value="NZ_CAIT01000004.1"/>
</dbReference>
<protein>
    <submittedName>
        <fullName evidence="13">TonB-dependent receptor</fullName>
    </submittedName>
</protein>
<dbReference type="InterPro" id="IPR023997">
    <property type="entry name" value="TonB-dep_OMP_SusC/RagA_CS"/>
</dbReference>
<comment type="similarity">
    <text evidence="8 9">Belongs to the TonB-dependent receptor family.</text>
</comment>
<evidence type="ECO:0000256" key="4">
    <source>
        <dbReference type="ARBA" id="ARBA00022692"/>
    </source>
</evidence>
<dbReference type="OrthoDB" id="9768177at2"/>
<evidence type="ECO:0000313" key="14">
    <source>
        <dbReference type="Proteomes" id="UP000009309"/>
    </source>
</evidence>
<dbReference type="Gene3D" id="2.60.40.1120">
    <property type="entry name" value="Carboxypeptidase-like, regulatory domain"/>
    <property type="match status" value="1"/>
</dbReference>
<keyword evidence="4 8" id="KW-0812">Transmembrane</keyword>
<evidence type="ECO:0000256" key="2">
    <source>
        <dbReference type="ARBA" id="ARBA00022448"/>
    </source>
</evidence>
<evidence type="ECO:0000256" key="10">
    <source>
        <dbReference type="SAM" id="Phobius"/>
    </source>
</evidence>
<sequence length="1017" mass="109516">MSLQLRKFRMHLVRLMMVVFVLQGMAMHALFAGTVVGISGRVIDDAGQGLPGVNVVLKGSTNTGTTTDGNGQFRLDVPNQNAVLVFSSIGYVTQEVTVGTRTVLSVTMQTDTRSLNEVVVVGYGTQQRADVTGAIGSVGEKDFNRGVITSPEQLIQGKLSGVNITGNTGEPGANQTIIVRGPGSIRSGNTPLFVVDGVPLDNSVVSTGSANVGFGSSAPLNPLNFINPADIESVDVLKDASATAIYGSRGANGVVIITTKKGSAKKSGLSYSNYFGASTVANKIDLLTAEEFIRFQDANNRPANIYNRNISTDWQDQILRTAFTQNHNLALNGGSENSTYYVSLSLLNQEGIIKTNELKRYTGRINFTQKLLDDRLGVSVNFTAGHTNNRAAPRNDFAGANSGSLIPDALGANPTYPVRNPDGSLFVFPQGRNPLADLELFDSYARTDRVLGNIEGRLKLIKGLEYRINFAIDRSVGNGETQVKRSGLPKLDFPEGRAVFAKNESSSNLIENYLKYAFSVGNNTFDVLAGHSYQRFFQRTNSSSINNFSTSEIDAIYNPGIGTSLSISQNPILGSASINELQSFYGRVNYAFADKYLLTATVRADGSSKFGANNRYGLFPSVSGAWKLKNEAFLSGLNFVSDLKLRAGWGQTGNQEIPGKITLPLLTSGTGNGQGYPLTESGITPGYTYSRTANPDIKWEVTTQTNIGLDFGLFGGALSGTVDYFYKNTSDMLLNITVSDPVSPTGSRWQNVDMNVINEGLELGLNYASPRNSKVYWQLGGNATFLRNEVQNAPFSFLRTGSISGPGLSGVTVSGNLNGYPIASFYLQEFTGLNENGLNAFRDVNGDGTISAADRIVAGSPIPNFTYNFNGNVGYKGFDLSVNFNGVSGNKIYNNTANAYFNLPQLASGQNIAQAYVTANESNTNSATASTRFLESGNFMRLNNATLRYNFNTAKINWLKNLSVFATGQNLLTFTNYTGFDPEVNVPANTDGIIAYGIDITNYPRARTYLLGINVSF</sequence>
<comment type="subcellular location">
    <subcellularLocation>
        <location evidence="1 8">Cell outer membrane</location>
        <topology evidence="1 8">Multi-pass membrane protein</topology>
    </subcellularLocation>
</comment>
<proteinExistence type="inferred from homology"/>
<dbReference type="Pfam" id="PF00593">
    <property type="entry name" value="TonB_dep_Rec_b-barrel"/>
    <property type="match status" value="1"/>
</dbReference>
<dbReference type="Gene3D" id="2.40.170.20">
    <property type="entry name" value="TonB-dependent receptor, beta-barrel domain"/>
    <property type="match status" value="1"/>
</dbReference>
<dbReference type="EMBL" id="CAIT01000004">
    <property type="protein sequence ID" value="CCH51557.1"/>
    <property type="molecule type" value="Genomic_DNA"/>
</dbReference>
<dbReference type="InterPro" id="IPR036942">
    <property type="entry name" value="Beta-barrel_TonB_sf"/>
</dbReference>
<keyword evidence="10" id="KW-1133">Transmembrane helix</keyword>
<organism evidence="13 14">
    <name type="scientific">Fibrisoma limi BUZ 3</name>
    <dbReference type="NCBI Taxonomy" id="1185876"/>
    <lineage>
        <taxon>Bacteria</taxon>
        <taxon>Pseudomonadati</taxon>
        <taxon>Bacteroidota</taxon>
        <taxon>Cytophagia</taxon>
        <taxon>Cytophagales</taxon>
        <taxon>Spirosomataceae</taxon>
        <taxon>Fibrisoma</taxon>
    </lineage>
</organism>
<dbReference type="eggNOG" id="COG4771">
    <property type="taxonomic scope" value="Bacteria"/>
</dbReference>
<dbReference type="NCBIfam" id="TIGR04057">
    <property type="entry name" value="SusC_RagA_signa"/>
    <property type="match status" value="1"/>
</dbReference>
<accession>I2GCD3</accession>
<dbReference type="FunFam" id="2.170.130.10:FF:000008">
    <property type="entry name" value="SusC/RagA family TonB-linked outer membrane protein"/>
    <property type="match status" value="1"/>
</dbReference>
<dbReference type="NCBIfam" id="TIGR04056">
    <property type="entry name" value="OMP_RagA_SusC"/>
    <property type="match status" value="1"/>
</dbReference>
<keyword evidence="7 8" id="KW-0998">Cell outer membrane</keyword>
<dbReference type="InterPro" id="IPR012910">
    <property type="entry name" value="Plug_dom"/>
</dbReference>
<evidence type="ECO:0000259" key="12">
    <source>
        <dbReference type="Pfam" id="PF07715"/>
    </source>
</evidence>
<name>I2GCD3_9BACT</name>
<feature type="transmembrane region" description="Helical" evidence="10">
    <location>
        <begin position="12"/>
        <end position="31"/>
    </location>
</feature>
<evidence type="ECO:0000259" key="11">
    <source>
        <dbReference type="Pfam" id="PF00593"/>
    </source>
</evidence>
<evidence type="ECO:0000256" key="7">
    <source>
        <dbReference type="ARBA" id="ARBA00023237"/>
    </source>
</evidence>
<evidence type="ECO:0000256" key="1">
    <source>
        <dbReference type="ARBA" id="ARBA00004571"/>
    </source>
</evidence>
<dbReference type="Gene3D" id="2.170.130.10">
    <property type="entry name" value="TonB-dependent receptor, plug domain"/>
    <property type="match status" value="1"/>
</dbReference>
<dbReference type="SUPFAM" id="SSF49464">
    <property type="entry name" value="Carboxypeptidase regulatory domain-like"/>
    <property type="match status" value="1"/>
</dbReference>
<evidence type="ECO:0000256" key="3">
    <source>
        <dbReference type="ARBA" id="ARBA00022452"/>
    </source>
</evidence>
<dbReference type="Pfam" id="PF07715">
    <property type="entry name" value="Plug"/>
    <property type="match status" value="1"/>
</dbReference>
<dbReference type="InterPro" id="IPR037066">
    <property type="entry name" value="Plug_dom_sf"/>
</dbReference>
<keyword evidence="3 8" id="KW-1134">Transmembrane beta strand</keyword>
<feature type="domain" description="TonB-dependent receptor plug" evidence="12">
    <location>
        <begin position="129"/>
        <end position="254"/>
    </location>
</feature>
<evidence type="ECO:0000256" key="8">
    <source>
        <dbReference type="PROSITE-ProRule" id="PRU01360"/>
    </source>
</evidence>
<keyword evidence="6 8" id="KW-0472">Membrane</keyword>
<feature type="domain" description="TonB-dependent receptor-like beta-barrel" evidence="11">
    <location>
        <begin position="444"/>
        <end position="971"/>
    </location>
</feature>
<keyword evidence="2 8" id="KW-0813">Transport</keyword>
<dbReference type="AlphaFoldDB" id="I2GCD3"/>
<dbReference type="PROSITE" id="PS52016">
    <property type="entry name" value="TONB_DEPENDENT_REC_3"/>
    <property type="match status" value="1"/>
</dbReference>
<keyword evidence="14" id="KW-1185">Reference proteome</keyword>
<keyword evidence="5 9" id="KW-0798">TonB box</keyword>
<dbReference type="GO" id="GO:0009279">
    <property type="term" value="C:cell outer membrane"/>
    <property type="evidence" value="ECO:0007669"/>
    <property type="project" value="UniProtKB-SubCell"/>
</dbReference>
<dbReference type="STRING" id="1185876.BN8_00486"/>
<dbReference type="InterPro" id="IPR008969">
    <property type="entry name" value="CarboxyPept-like_regulatory"/>
</dbReference>
<keyword evidence="13" id="KW-0675">Receptor</keyword>
<reference evidence="13 14" key="1">
    <citation type="journal article" date="2012" name="J. Bacteriol.">
        <title>Genome Sequence of the Filamentous Bacterium Fibrisoma limi BUZ 3T.</title>
        <authorList>
            <person name="Filippini M."/>
            <person name="Qi W."/>
            <person name="Jaenicke S."/>
            <person name="Goesmann A."/>
            <person name="Smits T.H."/>
            <person name="Bagheri H.C."/>
        </authorList>
    </citation>
    <scope>NUCLEOTIDE SEQUENCE [LARGE SCALE GENOMIC DNA]</scope>
    <source>
        <strain evidence="14">BUZ 3T</strain>
    </source>
</reference>
<evidence type="ECO:0000313" key="13">
    <source>
        <dbReference type="EMBL" id="CCH51557.1"/>
    </source>
</evidence>
<dbReference type="Pfam" id="PF13715">
    <property type="entry name" value="CarbopepD_reg_2"/>
    <property type="match status" value="1"/>
</dbReference>